<dbReference type="PROSITE" id="PS50893">
    <property type="entry name" value="ABC_TRANSPORTER_2"/>
    <property type="match status" value="1"/>
</dbReference>
<evidence type="ECO:0000256" key="2">
    <source>
        <dbReference type="ARBA" id="ARBA00022840"/>
    </source>
</evidence>
<comment type="caution">
    <text evidence="4">The sequence shown here is derived from an EMBL/GenBank/DDBJ whole genome shotgun (WGS) entry which is preliminary data.</text>
</comment>
<accession>A0ABS7L8T2</accession>
<gene>
    <name evidence="4" type="ORF">FLB61_09750</name>
</gene>
<protein>
    <submittedName>
        <fullName evidence="4">ATP-binding cassette domain-containing protein</fullName>
    </submittedName>
</protein>
<evidence type="ECO:0000313" key="5">
    <source>
        <dbReference type="Proteomes" id="UP000779049"/>
    </source>
</evidence>
<organism evidence="4 5">
    <name type="scientific">Sellimonas caecigallum</name>
    <dbReference type="NCBI Taxonomy" id="2592333"/>
    <lineage>
        <taxon>Bacteria</taxon>
        <taxon>Bacillati</taxon>
        <taxon>Bacillota</taxon>
        <taxon>Clostridia</taxon>
        <taxon>Lachnospirales</taxon>
        <taxon>Lachnospiraceae</taxon>
        <taxon>Sellimonas</taxon>
    </lineage>
</organism>
<evidence type="ECO:0000256" key="1">
    <source>
        <dbReference type="ARBA" id="ARBA00022741"/>
    </source>
</evidence>
<dbReference type="SMART" id="SM00382">
    <property type="entry name" value="AAA"/>
    <property type="match status" value="1"/>
</dbReference>
<dbReference type="InterPro" id="IPR003439">
    <property type="entry name" value="ABC_transporter-like_ATP-bd"/>
</dbReference>
<keyword evidence="2 4" id="KW-0067">ATP-binding</keyword>
<dbReference type="Gene3D" id="3.40.50.300">
    <property type="entry name" value="P-loop containing nucleotide triphosphate hydrolases"/>
    <property type="match status" value="1"/>
</dbReference>
<feature type="domain" description="ABC transporter" evidence="3">
    <location>
        <begin position="3"/>
        <end position="210"/>
    </location>
</feature>
<evidence type="ECO:0000313" key="4">
    <source>
        <dbReference type="EMBL" id="MBY0759363.1"/>
    </source>
</evidence>
<dbReference type="InterPro" id="IPR003593">
    <property type="entry name" value="AAA+_ATPase"/>
</dbReference>
<dbReference type="Proteomes" id="UP000779049">
    <property type="component" value="Unassembled WGS sequence"/>
</dbReference>
<reference evidence="4 5" key="1">
    <citation type="journal article" date="2020" name="New Microbes New Infect">
        <title>Sellimonas caecigallum sp. nov., description and genome sequence of a new member of the Sellimonas genus isolated from the cecum of feral chicken.</title>
        <authorList>
            <person name="Wongkuna S."/>
            <person name="Ghimire S."/>
            <person name="Antony L."/>
            <person name="Chankhamhaengdecha S."/>
            <person name="Janvilisri T."/>
            <person name="Scaria J."/>
        </authorList>
    </citation>
    <scope>NUCLEOTIDE SEQUENCE [LARGE SCALE GENOMIC DNA]</scope>
    <source>
        <strain evidence="4 5">SW451</strain>
    </source>
</reference>
<dbReference type="InterPro" id="IPR027417">
    <property type="entry name" value="P-loop_NTPase"/>
</dbReference>
<proteinExistence type="predicted"/>
<keyword evidence="5" id="KW-1185">Reference proteome</keyword>
<keyword evidence="1" id="KW-0547">Nucleotide-binding</keyword>
<dbReference type="EMBL" id="VIRV01000015">
    <property type="protein sequence ID" value="MBY0759363.1"/>
    <property type="molecule type" value="Genomic_DNA"/>
</dbReference>
<dbReference type="GO" id="GO:0005524">
    <property type="term" value="F:ATP binding"/>
    <property type="evidence" value="ECO:0007669"/>
    <property type="project" value="UniProtKB-KW"/>
</dbReference>
<dbReference type="PANTHER" id="PTHR43158">
    <property type="entry name" value="SKFA PEPTIDE EXPORT ATP-BINDING PROTEIN SKFE"/>
    <property type="match status" value="1"/>
</dbReference>
<evidence type="ECO:0000259" key="3">
    <source>
        <dbReference type="PROSITE" id="PS50893"/>
    </source>
</evidence>
<dbReference type="InterPro" id="IPR017871">
    <property type="entry name" value="ABC_transporter-like_CS"/>
</dbReference>
<name>A0ABS7L8T2_9FIRM</name>
<dbReference type="RefSeq" id="WP_087203098.1">
    <property type="nucleotide sequence ID" value="NZ_CP173660.1"/>
</dbReference>
<dbReference type="PROSITE" id="PS00211">
    <property type="entry name" value="ABC_TRANSPORTER_1"/>
    <property type="match status" value="1"/>
</dbReference>
<dbReference type="SUPFAM" id="SSF52540">
    <property type="entry name" value="P-loop containing nucleoside triphosphate hydrolases"/>
    <property type="match status" value="1"/>
</dbReference>
<dbReference type="PANTHER" id="PTHR43158:SF7">
    <property type="entry name" value="ABC TRANSPORTER, ATP-BINDING PROTEIN"/>
    <property type="match status" value="1"/>
</dbReference>
<sequence length="210" mass="23720">MRLTAEKVSKHIGKKQILKEVSLEMESGHVYGFVGRNGSGKTMLFRALAGLMKIDSGEIRLDDKVLHKDMKVLPDLGIVIENAGLYPELSGFDNLWLLAKIKKKIGKEEIREAIRLMGLDPDDKRPVRKYSLGMKQRIVLAQAIMEKPQILMLDEPTNSLDEGGVEDIRKLVKREKEKGTMVLLASHSKEDIDLLADKVYLVKEGTVRER</sequence>
<dbReference type="Pfam" id="PF00005">
    <property type="entry name" value="ABC_tran"/>
    <property type="match status" value="1"/>
</dbReference>